<dbReference type="EMBL" id="VUAA01000031">
    <property type="protein sequence ID" value="KAA1253011.1"/>
    <property type="molecule type" value="Genomic_DNA"/>
</dbReference>
<evidence type="ECO:0000313" key="2">
    <source>
        <dbReference type="Proteomes" id="UP000323225"/>
    </source>
</evidence>
<organism evidence="1 2">
    <name type="scientific">Vibrio cholerae</name>
    <dbReference type="NCBI Taxonomy" id="666"/>
    <lineage>
        <taxon>Bacteria</taxon>
        <taxon>Pseudomonadati</taxon>
        <taxon>Pseudomonadota</taxon>
        <taxon>Gammaproteobacteria</taxon>
        <taxon>Vibrionales</taxon>
        <taxon>Vibrionaceae</taxon>
        <taxon>Vibrio</taxon>
    </lineage>
</organism>
<sequence>MITTFTATPKRFDKFDFNKIGTGTGLARHGLGFYFGSPDLAKDYLSTYKTYDGADPTYMYKSKIIEPETIPYEVIEVIESKGFDQAIDHFSGMSEHIKFLSVLTNNGNGKAYSCPHRGVLYQVSIPHIDISDLKDWSETQYESDELIDIYIDFCNKYVNPQDFDPDTLKCLADAGVFIDEDTDFDSIIDTLLDKGFDETYGVDPDDDGFYPSATCSSDLKDICIHRAFDDYDFDDEFQEDFDNLSQKFHSAFQALIKNTPDFHHEDFSLGDIHSALNHAISSLNPDLSEIECAKMTNKFLCKNLKISGYTAEAMYGNPGEKEIVIIDEQLLESAKIVEVNPYNDFELGYDY</sequence>
<evidence type="ECO:0000313" key="1">
    <source>
        <dbReference type="EMBL" id="KAA1253011.1"/>
    </source>
</evidence>
<dbReference type="Proteomes" id="UP000323225">
    <property type="component" value="Unassembled WGS sequence"/>
</dbReference>
<proteinExistence type="predicted"/>
<gene>
    <name evidence="1" type="ORF">F0M16_20050</name>
</gene>
<reference evidence="1 2" key="1">
    <citation type="submission" date="2019-09" db="EMBL/GenBank/DDBJ databases">
        <authorList>
            <person name="Kritzky A."/>
            <person name="Schelkanova E.Y."/>
            <person name="Alkhova Z.V."/>
            <person name="Smirnova N.I."/>
        </authorList>
    </citation>
    <scope>NUCLEOTIDE SEQUENCE [LARGE SCALE GENOMIC DNA]</scope>
    <source>
        <strain evidence="1 2">M1526</strain>
    </source>
</reference>
<name>A0A5Q6PDZ4_VIBCL</name>
<protein>
    <submittedName>
        <fullName evidence="1">Uncharacterized protein</fullName>
    </submittedName>
</protein>
<comment type="caution">
    <text evidence="1">The sequence shown here is derived from an EMBL/GenBank/DDBJ whole genome shotgun (WGS) entry which is preliminary data.</text>
</comment>
<dbReference type="AlphaFoldDB" id="A0A5Q6PDZ4"/>
<accession>A0A5Q6PDZ4</accession>